<feature type="transmembrane region" description="Helical" evidence="9">
    <location>
        <begin position="521"/>
        <end position="544"/>
    </location>
</feature>
<proteinExistence type="inferred from homology"/>
<keyword evidence="1 9" id="KW-0813">Transport</keyword>
<sequence length="553" mass="57500">MSDTLAGILTVVALLVVLAIVYKPLGDYMARIFTSDKHSGVELALYRILRVDPNAEQRWSTYAAGGLGFSFVGVILLYLLQRLQTFLPMAFGHDPVPAAVAFNTAISFVTNTNWQSYVPETTLGNTVQMAGLTVQNVVSAAVGIVVAIALIRGFVRYNTDRLGNFWVDLTRCVIRLMLPISFVFAIILIATGVVMSFKSGVDVTAVDGTQHTLALAPAASQESIKELGTNGGGIFNANSAHPFENPNGLSNFVEIFLELVIPVALTRTFGTMVRNTRQGTVLVAVMGAVWLVFIALAWASEAHPNGPAAQAAGAALEGKEVRFGIPSSIIFGISTTGTSTGAVNSWHDSFTGGAGGLTILNMLLGEVAPGGTGTGLYSILIIAIIAVFLAGLMVGRTPEYLGKKIGRVQVTAASISLLTMPALVLIGAGLAIALPSTLGALGNDGAHGFSEVLYAYASASNNNGSAFGGLTVTSDFFQVTLGLAMLFGRFVPILAVLVLASSLAKQKRVEAGTGTLPTDGTLFAVMVGGTLILVAALTFFPALALGPIAEALS</sequence>
<evidence type="ECO:0000256" key="3">
    <source>
        <dbReference type="ARBA" id="ARBA00022538"/>
    </source>
</evidence>
<comment type="subunit">
    <text evidence="9">The system is composed of three essential subunits: KdpA, KdpB and KdpC.</text>
</comment>
<keyword evidence="3 9" id="KW-0633">Potassium transport</keyword>
<feature type="transmembrane region" description="Helical" evidence="9">
    <location>
        <begin position="281"/>
        <end position="299"/>
    </location>
</feature>
<feature type="transmembrane region" description="Helical" evidence="9">
    <location>
        <begin position="134"/>
        <end position="155"/>
    </location>
</feature>
<comment type="function">
    <text evidence="9">Part of the high-affinity ATP-driven potassium transport (or Kdp) system, which catalyzes the hydrolysis of ATP coupled with the electrogenic transport of potassium into the cytoplasm. This subunit binds the extracellular potassium ions and delivers the ions to the membrane domain of KdpB through an intramembrane tunnel.</text>
</comment>
<comment type="caution">
    <text evidence="10">The sequence shown here is derived from an EMBL/GenBank/DDBJ whole genome shotgun (WGS) entry which is preliminary data.</text>
</comment>
<feature type="transmembrane region" description="Helical" evidence="9">
    <location>
        <begin position="249"/>
        <end position="269"/>
    </location>
</feature>
<evidence type="ECO:0000313" key="10">
    <source>
        <dbReference type="EMBL" id="MCH6170492.1"/>
    </source>
</evidence>
<feature type="transmembrane region" description="Helical" evidence="9">
    <location>
        <begin position="59"/>
        <end position="80"/>
    </location>
</feature>
<feature type="transmembrane region" description="Helical" evidence="9">
    <location>
        <begin position="176"/>
        <end position="197"/>
    </location>
</feature>
<keyword evidence="6 9" id="KW-1133">Transmembrane helix</keyword>
<dbReference type="NCBIfam" id="TIGR00680">
    <property type="entry name" value="kdpA"/>
    <property type="match status" value="1"/>
</dbReference>
<keyword evidence="8 9" id="KW-0472">Membrane</keyword>
<comment type="caution">
    <text evidence="9">Lacks conserved residue(s) required for the propagation of feature annotation.</text>
</comment>
<keyword evidence="11" id="KW-1185">Reference proteome</keyword>
<dbReference type="Pfam" id="PF03814">
    <property type="entry name" value="KdpA"/>
    <property type="match status" value="1"/>
</dbReference>
<keyword evidence="4 9" id="KW-0812">Transmembrane</keyword>
<organism evidence="10 11">
    <name type="scientific">Pseudonocardia alaniniphila</name>
    <dbReference type="NCBI Taxonomy" id="75291"/>
    <lineage>
        <taxon>Bacteria</taxon>
        <taxon>Bacillati</taxon>
        <taxon>Actinomycetota</taxon>
        <taxon>Actinomycetes</taxon>
        <taxon>Pseudonocardiales</taxon>
        <taxon>Pseudonocardiaceae</taxon>
        <taxon>Pseudonocardia</taxon>
    </lineage>
</organism>
<dbReference type="InterPro" id="IPR004623">
    <property type="entry name" value="KdpA"/>
</dbReference>
<dbReference type="EMBL" id="JAKXMK010000033">
    <property type="protein sequence ID" value="MCH6170492.1"/>
    <property type="molecule type" value="Genomic_DNA"/>
</dbReference>
<dbReference type="Proteomes" id="UP001299970">
    <property type="component" value="Unassembled WGS sequence"/>
</dbReference>
<comment type="subcellular location">
    <subcellularLocation>
        <location evidence="9">Cell membrane</location>
        <topology evidence="9">Multi-pass membrane protein</topology>
    </subcellularLocation>
</comment>
<evidence type="ECO:0000256" key="8">
    <source>
        <dbReference type="ARBA" id="ARBA00023136"/>
    </source>
</evidence>
<name>A0ABS9TPM8_9PSEU</name>
<dbReference type="PANTHER" id="PTHR30607">
    <property type="entry name" value="POTASSIUM-TRANSPORTING ATPASE A CHAIN"/>
    <property type="match status" value="1"/>
</dbReference>
<evidence type="ECO:0000256" key="5">
    <source>
        <dbReference type="ARBA" id="ARBA00022958"/>
    </source>
</evidence>
<keyword evidence="2 9" id="KW-1003">Cell membrane</keyword>
<dbReference type="PANTHER" id="PTHR30607:SF2">
    <property type="entry name" value="POTASSIUM-TRANSPORTING ATPASE POTASSIUM-BINDING SUBUNIT"/>
    <property type="match status" value="1"/>
</dbReference>
<accession>A0ABS9TPM8</accession>
<evidence type="ECO:0000256" key="1">
    <source>
        <dbReference type="ARBA" id="ARBA00022448"/>
    </source>
</evidence>
<keyword evidence="7 9" id="KW-0406">Ion transport</keyword>
<feature type="transmembrane region" description="Helical" evidence="9">
    <location>
        <begin position="375"/>
        <end position="394"/>
    </location>
</feature>
<dbReference type="PIRSF" id="PIRSF001294">
    <property type="entry name" value="K_ATPaseA"/>
    <property type="match status" value="1"/>
</dbReference>
<gene>
    <name evidence="9 10" type="primary">kdpA</name>
    <name evidence="10" type="ORF">MMF94_32725</name>
</gene>
<feature type="transmembrane region" description="Helical" evidence="9">
    <location>
        <begin position="476"/>
        <end position="500"/>
    </location>
</feature>
<keyword evidence="5 9" id="KW-0630">Potassium</keyword>
<evidence type="ECO:0000256" key="2">
    <source>
        <dbReference type="ARBA" id="ARBA00022475"/>
    </source>
</evidence>
<evidence type="ECO:0000256" key="7">
    <source>
        <dbReference type="ARBA" id="ARBA00023065"/>
    </source>
</evidence>
<dbReference type="RefSeq" id="WP_241041303.1">
    <property type="nucleotide sequence ID" value="NZ_BAAAJF010000050.1"/>
</dbReference>
<evidence type="ECO:0000313" key="11">
    <source>
        <dbReference type="Proteomes" id="UP001299970"/>
    </source>
</evidence>
<protein>
    <recommendedName>
        <fullName evidence="9">Potassium-transporting ATPase potassium-binding subunit</fullName>
    </recommendedName>
    <alternativeName>
        <fullName evidence="9">ATP phosphohydrolase [potassium-transporting] A chain</fullName>
    </alternativeName>
    <alternativeName>
        <fullName evidence="9">Potassium-binding and translocating subunit A</fullName>
    </alternativeName>
    <alternativeName>
        <fullName evidence="9">Potassium-translocating ATPase A chain</fullName>
    </alternativeName>
</protein>
<comment type="similarity">
    <text evidence="9">Belongs to the KdpA family.</text>
</comment>
<evidence type="ECO:0000256" key="9">
    <source>
        <dbReference type="HAMAP-Rule" id="MF_00275"/>
    </source>
</evidence>
<reference evidence="10 11" key="1">
    <citation type="submission" date="2022-03" db="EMBL/GenBank/DDBJ databases">
        <title>Pseudonocardia alaer sp. nov., a novel actinomycete isolated from reed forest soil.</title>
        <authorList>
            <person name="Wang L."/>
        </authorList>
    </citation>
    <scope>NUCLEOTIDE SEQUENCE [LARGE SCALE GENOMIC DNA]</scope>
    <source>
        <strain evidence="10 11">Y-16303</strain>
    </source>
</reference>
<feature type="transmembrane region" description="Helical" evidence="9">
    <location>
        <begin position="415"/>
        <end position="434"/>
    </location>
</feature>
<evidence type="ECO:0000256" key="4">
    <source>
        <dbReference type="ARBA" id="ARBA00022692"/>
    </source>
</evidence>
<evidence type="ECO:0000256" key="6">
    <source>
        <dbReference type="ARBA" id="ARBA00022989"/>
    </source>
</evidence>
<dbReference type="HAMAP" id="MF_00275">
    <property type="entry name" value="KdpA"/>
    <property type="match status" value="1"/>
</dbReference>